<feature type="region of interest" description="Disordered" evidence="6">
    <location>
        <begin position="937"/>
        <end position="960"/>
    </location>
</feature>
<evidence type="ECO:0000313" key="10">
    <source>
        <dbReference type="Proteomes" id="UP000664332"/>
    </source>
</evidence>
<evidence type="ECO:0000256" key="5">
    <source>
        <dbReference type="ARBA" id="ARBA00022840"/>
    </source>
</evidence>
<dbReference type="Gene3D" id="3.40.50.300">
    <property type="entry name" value="P-loop containing nucleotide triphosphate hydrolases"/>
    <property type="match status" value="3"/>
</dbReference>
<organism evidence="9 10">
    <name type="scientific">Corynebacterium mendelii</name>
    <dbReference type="NCBI Taxonomy" id="2765362"/>
    <lineage>
        <taxon>Bacteria</taxon>
        <taxon>Bacillati</taxon>
        <taxon>Actinomycetota</taxon>
        <taxon>Actinomycetes</taxon>
        <taxon>Mycobacteriales</taxon>
        <taxon>Corynebacteriaceae</taxon>
        <taxon>Corynebacterium</taxon>
    </lineage>
</organism>
<dbReference type="InterPro" id="IPR027417">
    <property type="entry name" value="P-loop_NTPase"/>
</dbReference>
<accession>A0A939E1T8</accession>
<dbReference type="Proteomes" id="UP000664332">
    <property type="component" value="Unassembled WGS sequence"/>
</dbReference>
<dbReference type="PANTHER" id="PTHR43788:SF8">
    <property type="entry name" value="DNA-BINDING PROTEIN SMUBP-2"/>
    <property type="match status" value="1"/>
</dbReference>
<evidence type="ECO:0000259" key="7">
    <source>
        <dbReference type="Pfam" id="PF13086"/>
    </source>
</evidence>
<evidence type="ECO:0000256" key="2">
    <source>
        <dbReference type="ARBA" id="ARBA00022741"/>
    </source>
</evidence>
<protein>
    <submittedName>
        <fullName evidence="9">AAA family ATPase</fullName>
    </submittedName>
</protein>
<keyword evidence="4" id="KW-0347">Helicase</keyword>
<evidence type="ECO:0000256" key="1">
    <source>
        <dbReference type="ARBA" id="ARBA00007913"/>
    </source>
</evidence>
<keyword evidence="10" id="KW-1185">Reference proteome</keyword>
<dbReference type="AlphaFoldDB" id="A0A939E1T8"/>
<dbReference type="GO" id="GO:0016787">
    <property type="term" value="F:hydrolase activity"/>
    <property type="evidence" value="ECO:0007669"/>
    <property type="project" value="UniProtKB-KW"/>
</dbReference>
<name>A0A939E1T8_9CORY</name>
<sequence>MFNRLKKAFSSAIQAPAPDKDDEPGNKRAEQTVPATGGNDDRQPEDDVSTDCIIDYFSRVLRRGDLGAVTYSGSDYITVSPECLAAAQIPQDKADKLFAAHAAANHKPKFTPPETLSVAISPVTAVSGKKKTGILTLAAELWRDGTIEAAWVFGSNPWIPAANLLSPGITPENITVGTMDSFFRAFDPTDTPARAVTNHLELCHDFFERVAGKSVGEFAAEHTGTTGMRIVADKCYVRVYDRIRAVDELLQTYEFLAQQDKKPPLFETMAVGFTGKRTHTDALGTSLHQLAAESCGSMSRNYCLTDSQRTAVHGFLASGSGEVTAVTGPPGTGKTTMLQSVVANLLTRHALTGKRPPVIVGTSTNNQAVTNIISSFSSVAADNPGPWETRWLPAKPAPDSPGPLQPLKSLAVYCPSKAKLDRAEKQYLVETPGRQKTYADYTAPDYLEKAEDYFVSRFTEATGTHRPQLSIREVKNIIHGHLVEIDRVRCTLIDTMAESGPGPKFSLACAGLDRLPMVGDCTDLTQIADCTSLTELDRVLDTTLRYAEFWLAAHYWEATWLEEKDRFFDKNERFKTTGPFNDTYWSQAPCLTPCFVMTVYQLPKYFHVYTDTHHPRSFDLNRIDLLIVDEAGQVGAPLGLPAFALADRALVVGDEKQLSPIWTLTETTDCEIARKSGISDSAWQNNLKKRGLTASNPSNLMRVASHAGRWCHGTAQATTQPGLLLLEHFRCHPDIIGFSNKLLYDGLLKPSRPKESFRLTDQGLEKHIQFITLPASKDTRLGNSRYNTAEARAVADWIVDNYAHLHAMYHPGEPVAADELIAVVTPFKPQVDKIRKAISKAVDDAPDEKNLPADLATAITVGTAHALQGAERPVVVFSPVYGENSAQSGFIDDHPQLMNVAVSRARDLFVVIGAPVRWNRGPVFSVLARHAEKTRDVFPHCTPAPGVSTQPETSSPGAPEPPISATGLLRRWQAMNILHDNDTLSTAAELNQRLSAAGVLQGGAGHWSPTPLAEYLGAELQPLKRPGQQPVNYVLYNEQLQEILTGMYLDGKLADTTNP</sequence>
<dbReference type="PANTHER" id="PTHR43788">
    <property type="entry name" value="DNA2/NAM7 HELICASE FAMILY MEMBER"/>
    <property type="match status" value="1"/>
</dbReference>
<keyword evidence="2" id="KW-0547">Nucleotide-binding</keyword>
<feature type="domain" description="DNA2/NAM7 helicase-like C-terminal" evidence="8">
    <location>
        <begin position="719"/>
        <end position="914"/>
    </location>
</feature>
<dbReference type="EMBL" id="JAFLEQ010000016">
    <property type="protein sequence ID" value="MBN9644879.1"/>
    <property type="molecule type" value="Genomic_DNA"/>
</dbReference>
<dbReference type="InterPro" id="IPR041679">
    <property type="entry name" value="DNA2/NAM7-like_C"/>
</dbReference>
<dbReference type="Pfam" id="PF13087">
    <property type="entry name" value="AAA_12"/>
    <property type="match status" value="1"/>
</dbReference>
<dbReference type="InterPro" id="IPR047187">
    <property type="entry name" value="SF1_C_Upf1"/>
</dbReference>
<evidence type="ECO:0000313" key="9">
    <source>
        <dbReference type="EMBL" id="MBN9644879.1"/>
    </source>
</evidence>
<comment type="caution">
    <text evidence="9">The sequence shown here is derived from an EMBL/GenBank/DDBJ whole genome shotgun (WGS) entry which is preliminary data.</text>
</comment>
<evidence type="ECO:0000256" key="4">
    <source>
        <dbReference type="ARBA" id="ARBA00022806"/>
    </source>
</evidence>
<comment type="similarity">
    <text evidence="1">Belongs to the DNA2/NAM7 helicase family.</text>
</comment>
<feature type="region of interest" description="Disordered" evidence="6">
    <location>
        <begin position="1"/>
        <end position="47"/>
    </location>
</feature>
<dbReference type="CDD" id="cd18808">
    <property type="entry name" value="SF1_C_Upf1"/>
    <property type="match status" value="1"/>
</dbReference>
<gene>
    <name evidence="9" type="ORF">JZY06_09690</name>
</gene>
<dbReference type="InterPro" id="IPR041677">
    <property type="entry name" value="DNA2/NAM7_AAA_11"/>
</dbReference>
<dbReference type="GO" id="GO:0005524">
    <property type="term" value="F:ATP binding"/>
    <property type="evidence" value="ECO:0007669"/>
    <property type="project" value="UniProtKB-KW"/>
</dbReference>
<dbReference type="RefSeq" id="WP_207279336.1">
    <property type="nucleotide sequence ID" value="NZ_JAFLEQ010000016.1"/>
</dbReference>
<keyword evidence="5" id="KW-0067">ATP-binding</keyword>
<proteinExistence type="inferred from homology"/>
<keyword evidence="3" id="KW-0378">Hydrolase</keyword>
<dbReference type="InterPro" id="IPR050534">
    <property type="entry name" value="Coronavir_polyprotein_1ab"/>
</dbReference>
<evidence type="ECO:0000256" key="6">
    <source>
        <dbReference type="SAM" id="MobiDB-lite"/>
    </source>
</evidence>
<feature type="domain" description="DNA2/NAM7 helicase helicase" evidence="7">
    <location>
        <begin position="304"/>
        <end position="378"/>
    </location>
</feature>
<reference evidence="9" key="1">
    <citation type="submission" date="2021-03" db="EMBL/GenBank/DDBJ databases">
        <authorList>
            <person name="Sun Q."/>
        </authorList>
    </citation>
    <scope>NUCLEOTIDE SEQUENCE</scope>
    <source>
        <strain evidence="9">CCM 8862</strain>
    </source>
</reference>
<feature type="compositionally biased region" description="Polar residues" evidence="6">
    <location>
        <begin position="947"/>
        <end position="956"/>
    </location>
</feature>
<evidence type="ECO:0000259" key="8">
    <source>
        <dbReference type="Pfam" id="PF13087"/>
    </source>
</evidence>
<dbReference type="GO" id="GO:0003678">
    <property type="term" value="F:DNA helicase activity"/>
    <property type="evidence" value="ECO:0007669"/>
    <property type="project" value="UniProtKB-ARBA"/>
</dbReference>
<dbReference type="SUPFAM" id="SSF52540">
    <property type="entry name" value="P-loop containing nucleoside triphosphate hydrolases"/>
    <property type="match status" value="1"/>
</dbReference>
<dbReference type="Pfam" id="PF13086">
    <property type="entry name" value="AAA_11"/>
    <property type="match status" value="1"/>
</dbReference>
<evidence type="ECO:0000256" key="3">
    <source>
        <dbReference type="ARBA" id="ARBA00022801"/>
    </source>
</evidence>